<evidence type="ECO:0000313" key="1">
    <source>
        <dbReference type="EMBL" id="EDV48505.1"/>
    </source>
</evidence>
<sequence>MSSQPLSHESGNYMQQMKHALGHAASSAAAAAAAAWSKAKSQAEPSLAKVKAKSRIVVQVIYGPAELAQPALEQSSSHILHFEVLAKLIGAKEKVPKELESEMMKFEMERWIWPWG</sequence>
<organism evidence="1 2">
    <name type="scientific">Drosophila erecta</name>
    <name type="common">Fruit fly</name>
    <dbReference type="NCBI Taxonomy" id="7220"/>
    <lineage>
        <taxon>Eukaryota</taxon>
        <taxon>Metazoa</taxon>
        <taxon>Ecdysozoa</taxon>
        <taxon>Arthropoda</taxon>
        <taxon>Hexapoda</taxon>
        <taxon>Insecta</taxon>
        <taxon>Pterygota</taxon>
        <taxon>Neoptera</taxon>
        <taxon>Endopterygota</taxon>
        <taxon>Diptera</taxon>
        <taxon>Brachycera</taxon>
        <taxon>Muscomorpha</taxon>
        <taxon>Ephydroidea</taxon>
        <taxon>Drosophilidae</taxon>
        <taxon>Drosophila</taxon>
        <taxon>Sophophora</taxon>
    </lineage>
</organism>
<name>B3P353_DROER</name>
<keyword evidence="2" id="KW-1185">Reference proteome</keyword>
<dbReference type="HOGENOM" id="CLU_2099359_0_0_1"/>
<protein>
    <submittedName>
        <fullName evidence="1">GG23217</fullName>
    </submittedName>
</protein>
<proteinExistence type="predicted"/>
<dbReference type="EMBL" id="CH954181">
    <property type="protein sequence ID" value="EDV48505.1"/>
    <property type="molecule type" value="Genomic_DNA"/>
</dbReference>
<dbReference type="AlphaFoldDB" id="B3P353"/>
<reference evidence="1 2" key="1">
    <citation type="journal article" date="2007" name="Nature">
        <title>Evolution of genes and genomes on the Drosophila phylogeny.</title>
        <authorList>
            <consortium name="Drosophila 12 Genomes Consortium"/>
            <person name="Clark A.G."/>
            <person name="Eisen M.B."/>
            <person name="Smith D.R."/>
            <person name="Bergman C.M."/>
            <person name="Oliver B."/>
            <person name="Markow T.A."/>
            <person name="Kaufman T.C."/>
            <person name="Kellis M."/>
            <person name="Gelbart W."/>
            <person name="Iyer V.N."/>
            <person name="Pollard D.A."/>
            <person name="Sackton T.B."/>
            <person name="Larracuente A.M."/>
            <person name="Singh N.D."/>
            <person name="Abad J.P."/>
            <person name="Abt D.N."/>
            <person name="Adryan B."/>
            <person name="Aguade M."/>
            <person name="Akashi H."/>
            <person name="Anderson W.W."/>
            <person name="Aquadro C.F."/>
            <person name="Ardell D.H."/>
            <person name="Arguello R."/>
            <person name="Artieri C.G."/>
            <person name="Barbash D.A."/>
            <person name="Barker D."/>
            <person name="Barsanti P."/>
            <person name="Batterham P."/>
            <person name="Batzoglou S."/>
            <person name="Begun D."/>
            <person name="Bhutkar A."/>
            <person name="Blanco E."/>
            <person name="Bosak S.A."/>
            <person name="Bradley R.K."/>
            <person name="Brand A.D."/>
            <person name="Brent M.R."/>
            <person name="Brooks A.N."/>
            <person name="Brown R.H."/>
            <person name="Butlin R.K."/>
            <person name="Caggese C."/>
            <person name="Calvi B.R."/>
            <person name="Bernardo de Carvalho A."/>
            <person name="Caspi A."/>
            <person name="Castrezana S."/>
            <person name="Celniker S.E."/>
            <person name="Chang J.L."/>
            <person name="Chapple C."/>
            <person name="Chatterji S."/>
            <person name="Chinwalla A."/>
            <person name="Civetta A."/>
            <person name="Clifton S.W."/>
            <person name="Comeron J.M."/>
            <person name="Costello J.C."/>
            <person name="Coyne J.A."/>
            <person name="Daub J."/>
            <person name="David R.G."/>
            <person name="Delcher A.L."/>
            <person name="Delehaunty K."/>
            <person name="Do C.B."/>
            <person name="Ebling H."/>
            <person name="Edwards K."/>
            <person name="Eickbush T."/>
            <person name="Evans J.D."/>
            <person name="Filipski A."/>
            <person name="Findeiss S."/>
            <person name="Freyhult E."/>
            <person name="Fulton L."/>
            <person name="Fulton R."/>
            <person name="Garcia A.C."/>
            <person name="Gardiner A."/>
            <person name="Garfield D.A."/>
            <person name="Garvin B.E."/>
            <person name="Gibson G."/>
            <person name="Gilbert D."/>
            <person name="Gnerre S."/>
            <person name="Godfrey J."/>
            <person name="Good R."/>
            <person name="Gotea V."/>
            <person name="Gravely B."/>
            <person name="Greenberg A.J."/>
            <person name="Griffiths-Jones S."/>
            <person name="Gross S."/>
            <person name="Guigo R."/>
            <person name="Gustafson E.A."/>
            <person name="Haerty W."/>
            <person name="Hahn M.W."/>
            <person name="Halligan D.L."/>
            <person name="Halpern A.L."/>
            <person name="Halter G.M."/>
            <person name="Han M.V."/>
            <person name="Heger A."/>
            <person name="Hillier L."/>
            <person name="Hinrichs A.S."/>
            <person name="Holmes I."/>
            <person name="Hoskins R.A."/>
            <person name="Hubisz M.J."/>
            <person name="Hultmark D."/>
            <person name="Huntley M.A."/>
            <person name="Jaffe D.B."/>
            <person name="Jagadeeshan S."/>
            <person name="Jeck W.R."/>
            <person name="Johnson J."/>
            <person name="Jones C.D."/>
            <person name="Jordan W.C."/>
            <person name="Karpen G.H."/>
            <person name="Kataoka E."/>
            <person name="Keightley P.D."/>
            <person name="Kheradpour P."/>
            <person name="Kirkness E.F."/>
            <person name="Koerich L.B."/>
            <person name="Kristiansen K."/>
            <person name="Kudrna D."/>
            <person name="Kulathinal R.J."/>
            <person name="Kumar S."/>
            <person name="Kwok R."/>
            <person name="Lander E."/>
            <person name="Langley C.H."/>
            <person name="Lapoint R."/>
            <person name="Lazzaro B.P."/>
            <person name="Lee S.J."/>
            <person name="Levesque L."/>
            <person name="Li R."/>
            <person name="Lin C.F."/>
            <person name="Lin M.F."/>
            <person name="Lindblad-Toh K."/>
            <person name="Llopart A."/>
            <person name="Long M."/>
            <person name="Low L."/>
            <person name="Lozovsky E."/>
            <person name="Lu J."/>
            <person name="Luo M."/>
            <person name="Machado C.A."/>
            <person name="Makalowski W."/>
            <person name="Marzo M."/>
            <person name="Matsuda M."/>
            <person name="Matzkin L."/>
            <person name="McAllister B."/>
            <person name="McBride C.S."/>
            <person name="McKernan B."/>
            <person name="McKernan K."/>
            <person name="Mendez-Lago M."/>
            <person name="Minx P."/>
            <person name="Mollenhauer M.U."/>
            <person name="Montooth K."/>
            <person name="Mount S.M."/>
            <person name="Mu X."/>
            <person name="Myers E."/>
            <person name="Negre B."/>
            <person name="Newfeld S."/>
            <person name="Nielsen R."/>
            <person name="Noor M.A."/>
            <person name="O'Grady P."/>
            <person name="Pachter L."/>
            <person name="Papaceit M."/>
            <person name="Parisi M.J."/>
            <person name="Parisi M."/>
            <person name="Parts L."/>
            <person name="Pedersen J.S."/>
            <person name="Pesole G."/>
            <person name="Phillippy A.M."/>
            <person name="Ponting C.P."/>
            <person name="Pop M."/>
            <person name="Porcelli D."/>
            <person name="Powell J.R."/>
            <person name="Prohaska S."/>
            <person name="Pruitt K."/>
            <person name="Puig M."/>
            <person name="Quesneville H."/>
            <person name="Ram K.R."/>
            <person name="Rand D."/>
            <person name="Rasmussen M.D."/>
            <person name="Reed L.K."/>
            <person name="Reenan R."/>
            <person name="Reily A."/>
            <person name="Remington K.A."/>
            <person name="Rieger T.T."/>
            <person name="Ritchie M.G."/>
            <person name="Robin C."/>
            <person name="Rogers Y.H."/>
            <person name="Rohde C."/>
            <person name="Rozas J."/>
            <person name="Rubenfield M.J."/>
            <person name="Ruiz A."/>
            <person name="Russo S."/>
            <person name="Salzberg S.L."/>
            <person name="Sanchez-Gracia A."/>
            <person name="Saranga D.J."/>
            <person name="Sato H."/>
            <person name="Schaeffer S.W."/>
            <person name="Schatz M.C."/>
            <person name="Schlenke T."/>
            <person name="Schwartz R."/>
            <person name="Segarra C."/>
            <person name="Singh R.S."/>
            <person name="Sirot L."/>
            <person name="Sirota M."/>
            <person name="Sisneros N.B."/>
            <person name="Smith C.D."/>
            <person name="Smith T.F."/>
            <person name="Spieth J."/>
            <person name="Stage D.E."/>
            <person name="Stark A."/>
            <person name="Stephan W."/>
            <person name="Strausberg R.L."/>
            <person name="Strempel S."/>
            <person name="Sturgill D."/>
            <person name="Sutton G."/>
            <person name="Sutton G.G."/>
            <person name="Tao W."/>
            <person name="Teichmann S."/>
            <person name="Tobari Y.N."/>
            <person name="Tomimura Y."/>
            <person name="Tsolas J.M."/>
            <person name="Valente V.L."/>
            <person name="Venter E."/>
            <person name="Venter J.C."/>
            <person name="Vicario S."/>
            <person name="Vieira F.G."/>
            <person name="Vilella A.J."/>
            <person name="Villasante A."/>
            <person name="Walenz B."/>
            <person name="Wang J."/>
            <person name="Wasserman M."/>
            <person name="Watts T."/>
            <person name="Wilson D."/>
            <person name="Wilson R.K."/>
            <person name="Wing R.A."/>
            <person name="Wolfner M.F."/>
            <person name="Wong A."/>
            <person name="Wong G.K."/>
            <person name="Wu C.I."/>
            <person name="Wu G."/>
            <person name="Yamamoto D."/>
            <person name="Yang H.P."/>
            <person name="Yang S.P."/>
            <person name="Yorke J.A."/>
            <person name="Yoshida K."/>
            <person name="Zdobnov E."/>
            <person name="Zhang P."/>
            <person name="Zhang Y."/>
            <person name="Zimin A.V."/>
            <person name="Baldwin J."/>
            <person name="Abdouelleil A."/>
            <person name="Abdulkadir J."/>
            <person name="Abebe A."/>
            <person name="Abera B."/>
            <person name="Abreu J."/>
            <person name="Acer S.C."/>
            <person name="Aftuck L."/>
            <person name="Alexander A."/>
            <person name="An P."/>
            <person name="Anderson E."/>
            <person name="Anderson S."/>
            <person name="Arachi H."/>
            <person name="Azer M."/>
            <person name="Bachantsang P."/>
            <person name="Barry A."/>
            <person name="Bayul T."/>
            <person name="Berlin A."/>
            <person name="Bessette D."/>
            <person name="Bloom T."/>
            <person name="Blye J."/>
            <person name="Boguslavskiy L."/>
            <person name="Bonnet C."/>
            <person name="Boukhgalter B."/>
            <person name="Bourzgui I."/>
            <person name="Brown A."/>
            <person name="Cahill P."/>
            <person name="Channer S."/>
            <person name="Cheshatsang Y."/>
            <person name="Chuda L."/>
            <person name="Citroen M."/>
            <person name="Collymore A."/>
            <person name="Cooke P."/>
            <person name="Costello M."/>
            <person name="D'Aco K."/>
            <person name="Daza R."/>
            <person name="De Haan G."/>
            <person name="DeGray S."/>
            <person name="DeMaso C."/>
            <person name="Dhargay N."/>
            <person name="Dooley K."/>
            <person name="Dooley E."/>
            <person name="Doricent M."/>
            <person name="Dorje P."/>
            <person name="Dorjee K."/>
            <person name="Dupes A."/>
            <person name="Elong R."/>
            <person name="Falk J."/>
            <person name="Farina A."/>
            <person name="Faro S."/>
            <person name="Ferguson D."/>
            <person name="Fisher S."/>
            <person name="Foley C.D."/>
            <person name="Franke A."/>
            <person name="Friedrich D."/>
            <person name="Gadbois L."/>
            <person name="Gearin G."/>
            <person name="Gearin C.R."/>
            <person name="Giannoukos G."/>
            <person name="Goode T."/>
            <person name="Graham J."/>
            <person name="Grandbois E."/>
            <person name="Grewal S."/>
            <person name="Gyaltsen K."/>
            <person name="Hafez N."/>
            <person name="Hagos B."/>
            <person name="Hall J."/>
            <person name="Henson C."/>
            <person name="Hollinger A."/>
            <person name="Honan T."/>
            <person name="Huard M.D."/>
            <person name="Hughes L."/>
            <person name="Hurhula B."/>
            <person name="Husby M.E."/>
            <person name="Kamat A."/>
            <person name="Kanga B."/>
            <person name="Kashin S."/>
            <person name="Khazanovich D."/>
            <person name="Kisner P."/>
            <person name="Lance K."/>
            <person name="Lara M."/>
            <person name="Lee W."/>
            <person name="Lennon N."/>
            <person name="Letendre F."/>
            <person name="LeVine R."/>
            <person name="Lipovsky A."/>
            <person name="Liu X."/>
            <person name="Liu J."/>
            <person name="Liu S."/>
            <person name="Lokyitsang T."/>
            <person name="Lokyitsang Y."/>
            <person name="Lubonja R."/>
            <person name="Lui A."/>
            <person name="MacDonald P."/>
            <person name="Magnisalis V."/>
            <person name="Maru K."/>
            <person name="Matthews C."/>
            <person name="McCusker W."/>
            <person name="McDonough S."/>
            <person name="Mehta T."/>
            <person name="Meldrim J."/>
            <person name="Meneus L."/>
            <person name="Mihai O."/>
            <person name="Mihalev A."/>
            <person name="Mihova T."/>
            <person name="Mittelman R."/>
            <person name="Mlenga V."/>
            <person name="Montmayeur A."/>
            <person name="Mulrain L."/>
            <person name="Navidi A."/>
            <person name="Naylor J."/>
            <person name="Negash T."/>
            <person name="Nguyen T."/>
            <person name="Nguyen N."/>
            <person name="Nicol R."/>
            <person name="Norbu C."/>
            <person name="Norbu N."/>
            <person name="Novod N."/>
            <person name="O'Neill B."/>
            <person name="Osman S."/>
            <person name="Markiewicz E."/>
            <person name="Oyono O.L."/>
            <person name="Patti C."/>
            <person name="Phunkhang P."/>
            <person name="Pierre F."/>
            <person name="Priest M."/>
            <person name="Raghuraman S."/>
            <person name="Rege F."/>
            <person name="Reyes R."/>
            <person name="Rise C."/>
            <person name="Rogov P."/>
            <person name="Ross K."/>
            <person name="Ryan E."/>
            <person name="Settipalli S."/>
            <person name="Shea T."/>
            <person name="Sherpa N."/>
            <person name="Shi L."/>
            <person name="Shih D."/>
            <person name="Sparrow T."/>
            <person name="Spaulding J."/>
            <person name="Stalker J."/>
            <person name="Stange-Thomann N."/>
            <person name="Stavropoulos S."/>
            <person name="Stone C."/>
            <person name="Strader C."/>
            <person name="Tesfaye S."/>
            <person name="Thomson T."/>
            <person name="Thoulutsang Y."/>
            <person name="Thoulutsang D."/>
            <person name="Topham K."/>
            <person name="Topping I."/>
            <person name="Tsamla T."/>
            <person name="Vassiliev H."/>
            <person name="Vo A."/>
            <person name="Wangchuk T."/>
            <person name="Wangdi T."/>
            <person name="Weiand M."/>
            <person name="Wilkinson J."/>
            <person name="Wilson A."/>
            <person name="Yadav S."/>
            <person name="Young G."/>
            <person name="Yu Q."/>
            <person name="Zembek L."/>
            <person name="Zhong D."/>
            <person name="Zimmer A."/>
            <person name="Zwirko Z."/>
            <person name="Jaffe D.B."/>
            <person name="Alvarez P."/>
            <person name="Brockman W."/>
            <person name="Butler J."/>
            <person name="Chin C."/>
            <person name="Gnerre S."/>
            <person name="Grabherr M."/>
            <person name="Kleber M."/>
            <person name="Mauceli E."/>
            <person name="MacCallum I."/>
        </authorList>
    </citation>
    <scope>NUCLEOTIDE SEQUENCE [LARGE SCALE GENOMIC DNA]</scope>
    <source>
        <strain evidence="1 2">TSC#14021-0224.01</strain>
    </source>
</reference>
<gene>
    <name evidence="1" type="primary">Dere\GG23217</name>
    <name evidence="1" type="ORF">Dere_GG23217</name>
</gene>
<reference evidence="1 2" key="2">
    <citation type="journal article" date="2008" name="Bioinformatics">
        <title>Assembly reconciliation.</title>
        <authorList>
            <person name="Zimin A.V."/>
            <person name="Smith D.R."/>
            <person name="Sutton G."/>
            <person name="Yorke J.A."/>
        </authorList>
    </citation>
    <scope>NUCLEOTIDE SEQUENCE [LARGE SCALE GENOMIC DNA]</scope>
    <source>
        <strain evidence="1 2">TSC#14021-0224.01</strain>
    </source>
</reference>
<dbReference type="Proteomes" id="UP000008711">
    <property type="component" value="Unassembled WGS sequence"/>
</dbReference>
<evidence type="ECO:0000313" key="2">
    <source>
        <dbReference type="Proteomes" id="UP000008711"/>
    </source>
</evidence>
<accession>B3P353</accession>